<evidence type="ECO:0000259" key="16">
    <source>
        <dbReference type="PROSITE" id="PS51829"/>
    </source>
</evidence>
<dbReference type="Gene3D" id="3.40.50.200">
    <property type="entry name" value="Peptidase S8/S53 domain"/>
    <property type="match status" value="1"/>
</dbReference>
<evidence type="ECO:0000256" key="15">
    <source>
        <dbReference type="SAM" id="SignalP"/>
    </source>
</evidence>
<keyword evidence="10" id="KW-1015">Disulfide bond</keyword>
<feature type="compositionally biased region" description="Basic and acidic residues" evidence="14">
    <location>
        <begin position="252"/>
        <end position="263"/>
    </location>
</feature>
<evidence type="ECO:0000256" key="7">
    <source>
        <dbReference type="ARBA" id="ARBA00022825"/>
    </source>
</evidence>
<feature type="active site" description="Charge relay system" evidence="12 13">
    <location>
        <position position="264"/>
    </location>
</feature>
<evidence type="ECO:0000256" key="9">
    <source>
        <dbReference type="ARBA" id="ARBA00023145"/>
    </source>
</evidence>
<evidence type="ECO:0000256" key="14">
    <source>
        <dbReference type="SAM" id="MobiDB-lite"/>
    </source>
</evidence>
<dbReference type="InterPro" id="IPR023828">
    <property type="entry name" value="Peptidase_S8_Ser-AS"/>
</dbReference>
<keyword evidence="18" id="KW-1185">Reference proteome</keyword>
<dbReference type="CDD" id="cd04059">
    <property type="entry name" value="Peptidases_S8_Protein_convertases_Kexins_Furin-like"/>
    <property type="match status" value="1"/>
</dbReference>
<dbReference type="InterPro" id="IPR032815">
    <property type="entry name" value="S8_pro-domain"/>
</dbReference>
<dbReference type="Pfam" id="PF16470">
    <property type="entry name" value="S8_pro-domain"/>
    <property type="match status" value="1"/>
</dbReference>
<dbReference type="InterPro" id="IPR000209">
    <property type="entry name" value="Peptidase_S8/S53_dom"/>
</dbReference>
<dbReference type="PANTHER" id="PTHR42884">
    <property type="entry name" value="PROPROTEIN CONVERTASE SUBTILISIN/KEXIN-RELATED"/>
    <property type="match status" value="1"/>
</dbReference>
<evidence type="ECO:0000256" key="11">
    <source>
        <dbReference type="ARBA" id="ARBA00023180"/>
    </source>
</evidence>
<feature type="region of interest" description="Disordered" evidence="14">
    <location>
        <begin position="237"/>
        <end position="263"/>
    </location>
</feature>
<dbReference type="SUPFAM" id="SSF54897">
    <property type="entry name" value="Protease propeptides/inhibitors"/>
    <property type="match status" value="1"/>
</dbReference>
<dbReference type="SUPFAM" id="SSF49785">
    <property type="entry name" value="Galactose-binding domain-like"/>
    <property type="match status" value="1"/>
</dbReference>
<proteinExistence type="inferred from homology"/>
<dbReference type="InterPro" id="IPR022398">
    <property type="entry name" value="Peptidase_S8_His-AS"/>
</dbReference>
<dbReference type="PROSITE" id="PS00136">
    <property type="entry name" value="SUBTILASE_ASP"/>
    <property type="match status" value="1"/>
</dbReference>
<dbReference type="GO" id="GO:0016486">
    <property type="term" value="P:peptide hormone processing"/>
    <property type="evidence" value="ECO:0007669"/>
    <property type="project" value="TreeGrafter"/>
</dbReference>
<dbReference type="FunFam" id="3.40.50.200:FF:000001">
    <property type="entry name" value="Furin 2, isoform B"/>
    <property type="match status" value="1"/>
</dbReference>
<dbReference type="InterPro" id="IPR038466">
    <property type="entry name" value="S8_pro-domain_sf"/>
</dbReference>
<feature type="chain" id="PRO_5008897858" description="P/Homo B domain-containing protein" evidence="15">
    <location>
        <begin position="17"/>
        <end position="673"/>
    </location>
</feature>
<dbReference type="GO" id="GO:0004252">
    <property type="term" value="F:serine-type endopeptidase activity"/>
    <property type="evidence" value="ECO:0007669"/>
    <property type="project" value="UniProtKB-UniRule"/>
</dbReference>
<evidence type="ECO:0000256" key="12">
    <source>
        <dbReference type="PIRSR" id="PIRSR615500-1"/>
    </source>
</evidence>
<feature type="active site" description="Charge relay system" evidence="12 13">
    <location>
        <position position="223"/>
    </location>
</feature>
<dbReference type="GO" id="GO:0043005">
    <property type="term" value="C:neuron projection"/>
    <property type="evidence" value="ECO:0007669"/>
    <property type="project" value="TreeGrafter"/>
</dbReference>
<reference evidence="17 18" key="1">
    <citation type="journal article" date="2016" name="Nat. Commun.">
        <title>Extremotolerant tardigrade genome and improved radiotolerance of human cultured cells by tardigrade-unique protein.</title>
        <authorList>
            <person name="Hashimoto T."/>
            <person name="Horikawa D.D."/>
            <person name="Saito Y."/>
            <person name="Kuwahara H."/>
            <person name="Kozuka-Hata H."/>
            <person name="Shin-I T."/>
            <person name="Minakuchi Y."/>
            <person name="Ohishi K."/>
            <person name="Motoyama A."/>
            <person name="Aizu T."/>
            <person name="Enomoto A."/>
            <person name="Kondo K."/>
            <person name="Tanaka S."/>
            <person name="Hara Y."/>
            <person name="Koshikawa S."/>
            <person name="Sagara H."/>
            <person name="Miura T."/>
            <person name="Yokobori S."/>
            <person name="Miyagawa K."/>
            <person name="Suzuki Y."/>
            <person name="Kubo T."/>
            <person name="Oyama M."/>
            <person name="Kohara Y."/>
            <person name="Fujiyama A."/>
            <person name="Arakawa K."/>
            <person name="Katayama T."/>
            <person name="Toyoda A."/>
            <person name="Kunieda T."/>
        </authorList>
    </citation>
    <scope>NUCLEOTIDE SEQUENCE [LARGE SCALE GENOMIC DNA]</scope>
    <source>
        <strain evidence="17 18">YOKOZUNA-1</strain>
    </source>
</reference>
<dbReference type="GO" id="GO:0005615">
    <property type="term" value="C:extracellular space"/>
    <property type="evidence" value="ECO:0007669"/>
    <property type="project" value="TreeGrafter"/>
</dbReference>
<name>A0A1D1UZU2_RAMVA</name>
<keyword evidence="5 15" id="KW-0732">Signal</keyword>
<dbReference type="Pfam" id="PF01483">
    <property type="entry name" value="P_proprotein"/>
    <property type="match status" value="1"/>
</dbReference>
<gene>
    <name evidence="17" type="primary">RvY_06794-1</name>
    <name evidence="17" type="synonym">RvY_06794.1</name>
    <name evidence="17" type="ORF">RvY_06794</name>
</gene>
<evidence type="ECO:0000256" key="6">
    <source>
        <dbReference type="ARBA" id="ARBA00022801"/>
    </source>
</evidence>
<dbReference type="InterPro" id="IPR036852">
    <property type="entry name" value="Peptidase_S8/S53_dom_sf"/>
</dbReference>
<dbReference type="FunFam" id="2.60.120.260:FF:000006">
    <property type="entry name" value="Proprotein convertase subtilisin/kexin type 5"/>
    <property type="match status" value="1"/>
</dbReference>
<comment type="caution">
    <text evidence="17">The sequence shown here is derived from an EMBL/GenBank/DDBJ whole genome shotgun (WGS) entry which is preliminary data.</text>
</comment>
<dbReference type="PROSITE" id="PS51892">
    <property type="entry name" value="SUBTILASE"/>
    <property type="match status" value="1"/>
</dbReference>
<dbReference type="InterPro" id="IPR015500">
    <property type="entry name" value="Peptidase_S8_subtilisin-rel"/>
</dbReference>
<evidence type="ECO:0000256" key="8">
    <source>
        <dbReference type="ARBA" id="ARBA00022837"/>
    </source>
</evidence>
<keyword evidence="4" id="KW-0165">Cleavage on pair of basic residues</keyword>
<dbReference type="PROSITE" id="PS00138">
    <property type="entry name" value="SUBTILASE_SER"/>
    <property type="match status" value="1"/>
</dbReference>
<keyword evidence="7 13" id="KW-0720">Serine protease</keyword>
<dbReference type="GO" id="GO:0012505">
    <property type="term" value="C:endomembrane system"/>
    <property type="evidence" value="ECO:0007669"/>
    <property type="project" value="UniProtKB-ARBA"/>
</dbReference>
<dbReference type="PROSITE" id="PS00137">
    <property type="entry name" value="SUBTILASE_HIS"/>
    <property type="match status" value="1"/>
</dbReference>
<feature type="signal peptide" evidence="15">
    <location>
        <begin position="1"/>
        <end position="16"/>
    </location>
</feature>
<dbReference type="Gene3D" id="2.60.120.260">
    <property type="entry name" value="Galactose-binding domain-like"/>
    <property type="match status" value="1"/>
</dbReference>
<dbReference type="Pfam" id="PF00082">
    <property type="entry name" value="Peptidase_S8"/>
    <property type="match status" value="1"/>
</dbReference>
<evidence type="ECO:0000313" key="18">
    <source>
        <dbReference type="Proteomes" id="UP000186922"/>
    </source>
</evidence>
<dbReference type="PANTHER" id="PTHR42884:SF14">
    <property type="entry name" value="NEUROENDOCRINE CONVERTASE 1"/>
    <property type="match status" value="1"/>
</dbReference>
<dbReference type="GO" id="GO:0016020">
    <property type="term" value="C:membrane"/>
    <property type="evidence" value="ECO:0007669"/>
    <property type="project" value="TreeGrafter"/>
</dbReference>
<dbReference type="Proteomes" id="UP000186922">
    <property type="component" value="Unassembled WGS sequence"/>
</dbReference>
<keyword evidence="8" id="KW-0106">Calcium</keyword>
<keyword evidence="3 13" id="KW-0645">Protease</keyword>
<evidence type="ECO:0000313" key="17">
    <source>
        <dbReference type="EMBL" id="GAU95119.1"/>
    </source>
</evidence>
<keyword evidence="9" id="KW-0865">Zymogen</keyword>
<dbReference type="PROSITE" id="PS51829">
    <property type="entry name" value="P_HOMO_B"/>
    <property type="match status" value="1"/>
</dbReference>
<evidence type="ECO:0000256" key="4">
    <source>
        <dbReference type="ARBA" id="ARBA00022685"/>
    </source>
</evidence>
<organism evidence="17 18">
    <name type="scientific">Ramazzottius varieornatus</name>
    <name type="common">Water bear</name>
    <name type="synonym">Tardigrade</name>
    <dbReference type="NCBI Taxonomy" id="947166"/>
    <lineage>
        <taxon>Eukaryota</taxon>
        <taxon>Metazoa</taxon>
        <taxon>Ecdysozoa</taxon>
        <taxon>Tardigrada</taxon>
        <taxon>Eutardigrada</taxon>
        <taxon>Parachela</taxon>
        <taxon>Hypsibioidea</taxon>
        <taxon>Ramazzottiidae</taxon>
        <taxon>Ramazzottius</taxon>
    </lineage>
</organism>
<evidence type="ECO:0000256" key="3">
    <source>
        <dbReference type="ARBA" id="ARBA00022670"/>
    </source>
</evidence>
<dbReference type="STRING" id="947166.A0A1D1UZU2"/>
<dbReference type="Gene3D" id="3.30.70.850">
    <property type="entry name" value="Peptidase S8, pro-domain"/>
    <property type="match status" value="1"/>
</dbReference>
<sequence>MQLILWLINYLLLVYCQFLSLVSSRIAGKEYLNEWLVEVPGGLEQARHVAKDNGYELVKELASLPKVFVFRRNVPRSRITRDVSLIARLFWDDRIAWVEQQAAYVREKRDFIDVRRELPDDAFFKTDLSAPRPRAASSLPGLLNQNPNIRVFLEGQDESLSTDENTFFNDPLWITQWYLLDSSNSPGVRTMRAIDSRTSVSLNVFPAWRAGYTGKNVVVTILDDGLETTHSDLEHNYDAEASTNINGGNRDPTPRYDNPDDTHHGTRCAGVVAMQANNRVCGVGIAYNSRIGGVRMLDGTVTDRVEAEAFSFNNNYINIYSSSWGPSDNGKTVEKPGRMAAKAMEKGVTEGRNGRGVIYVWASGNGGINGDSCAYDGYASNIFTLSVGSTTESGRVPIYAERCSSTMAVTYSSGAWDEGKVISTDLNNTCTNSHTGTSASAPLAAGIIALVLEANPNLTWRDVKHLVAWTSDPFSLLHTVGWYVNGLGMLVHPYFGFGLMDTERLVRAATVWQTVPPKNKCIVQKAGIEGRVFTHDDPLVISVNTRGCQGTASEVKFLEQVEVILTLSHPRRGAVRIFLYSPARTQTLLAPLRTADLSARGFVDWPFISVHNWGENPFGVWNVTIESHANSSAVFGSITELRLVFHGTLIEPTSTKILREWRRRQTIEALGTT</sequence>
<keyword evidence="6 13" id="KW-0378">Hydrolase</keyword>
<dbReference type="InterPro" id="IPR002884">
    <property type="entry name" value="P_dom"/>
</dbReference>
<feature type="active site" description="Charge relay system" evidence="12 13">
    <location>
        <position position="438"/>
    </location>
</feature>
<dbReference type="InterPro" id="IPR008979">
    <property type="entry name" value="Galactose-bd-like_sf"/>
</dbReference>
<evidence type="ECO:0000256" key="13">
    <source>
        <dbReference type="PROSITE-ProRule" id="PRU01240"/>
    </source>
</evidence>
<evidence type="ECO:0000256" key="10">
    <source>
        <dbReference type="ARBA" id="ARBA00023157"/>
    </source>
</evidence>
<dbReference type="EMBL" id="BDGG01000003">
    <property type="protein sequence ID" value="GAU95119.1"/>
    <property type="molecule type" value="Genomic_DNA"/>
</dbReference>
<accession>A0A1D1UZU2</accession>
<dbReference type="InterPro" id="IPR034182">
    <property type="entry name" value="Kexin/furin"/>
</dbReference>
<dbReference type="PRINTS" id="PR00723">
    <property type="entry name" value="SUBTILISIN"/>
</dbReference>
<evidence type="ECO:0000256" key="5">
    <source>
        <dbReference type="ARBA" id="ARBA00022729"/>
    </source>
</evidence>
<dbReference type="InterPro" id="IPR023827">
    <property type="entry name" value="Peptidase_S8_Asp-AS"/>
</dbReference>
<dbReference type="OrthoDB" id="300641at2759"/>
<evidence type="ECO:0000256" key="1">
    <source>
        <dbReference type="ARBA" id="ARBA00001913"/>
    </source>
</evidence>
<comment type="similarity">
    <text evidence="2">Belongs to the peptidase S8 family. Furin subfamily.</text>
</comment>
<protein>
    <recommendedName>
        <fullName evidence="16">P/Homo B domain-containing protein</fullName>
    </recommendedName>
</protein>
<feature type="domain" description="P/Homo B" evidence="16">
    <location>
        <begin position="514"/>
        <end position="651"/>
    </location>
</feature>
<dbReference type="GO" id="GO:0005737">
    <property type="term" value="C:cytoplasm"/>
    <property type="evidence" value="ECO:0007669"/>
    <property type="project" value="UniProtKB-ARBA"/>
</dbReference>
<dbReference type="AlphaFoldDB" id="A0A1D1UZU2"/>
<keyword evidence="11" id="KW-0325">Glycoprotein</keyword>
<comment type="cofactor">
    <cofactor evidence="1">
        <name>Ca(2+)</name>
        <dbReference type="ChEBI" id="CHEBI:29108"/>
    </cofactor>
</comment>
<evidence type="ECO:0000256" key="2">
    <source>
        <dbReference type="ARBA" id="ARBA00005325"/>
    </source>
</evidence>
<dbReference type="SUPFAM" id="SSF52743">
    <property type="entry name" value="Subtilisin-like"/>
    <property type="match status" value="1"/>
</dbReference>